<gene>
    <name evidence="4" type="primary">trxM2</name>
    <name evidence="4" type="ORF">NIES46_27560</name>
</gene>
<dbReference type="PANTHER" id="PTHR45663:SF11">
    <property type="entry name" value="GEO12009P1"/>
    <property type="match status" value="1"/>
</dbReference>
<organism evidence="4 5">
    <name type="scientific">Limnospira platensis NIES-46</name>
    <dbReference type="NCBI Taxonomy" id="1236695"/>
    <lineage>
        <taxon>Bacteria</taxon>
        <taxon>Bacillati</taxon>
        <taxon>Cyanobacteriota</taxon>
        <taxon>Cyanophyceae</taxon>
        <taxon>Oscillatoriophycideae</taxon>
        <taxon>Oscillatoriales</taxon>
        <taxon>Sirenicapillariaceae</taxon>
        <taxon>Limnospira</taxon>
    </lineage>
</organism>
<dbReference type="InterPro" id="IPR013766">
    <property type="entry name" value="Thioredoxin_domain"/>
</dbReference>
<dbReference type="SUPFAM" id="SSF52833">
    <property type="entry name" value="Thioredoxin-like"/>
    <property type="match status" value="1"/>
</dbReference>
<feature type="domain" description="Thioredoxin" evidence="3">
    <location>
        <begin position="1"/>
        <end position="106"/>
    </location>
</feature>
<comment type="similarity">
    <text evidence="1">Belongs to the thioredoxin family.</text>
</comment>
<sequence length="127" mass="14700">MLLSVSEQQFSKEVLSASTPILVNFWAPWCGLCKLIVPQLEQFQTQWTGQVQVLGINADQNLKLASTYRLQNLPTLILFHQGEPLYRIEHLLGREDLLKTLNGFMLNYQHDCYTRPLKTPEYLHLEA</sequence>
<proteinExistence type="inferred from homology"/>
<evidence type="ECO:0000313" key="5">
    <source>
        <dbReference type="Proteomes" id="UP000326169"/>
    </source>
</evidence>
<dbReference type="RefSeq" id="WP_006619822.1">
    <property type="nucleotide sequence ID" value="NZ_BIMW01000104.1"/>
</dbReference>
<accession>A0A5M3T769</accession>
<dbReference type="GeneID" id="301683586"/>
<dbReference type="PROSITE" id="PS51352">
    <property type="entry name" value="THIOREDOXIN_2"/>
    <property type="match status" value="1"/>
</dbReference>
<evidence type="ECO:0000259" key="3">
    <source>
        <dbReference type="PROSITE" id="PS51352"/>
    </source>
</evidence>
<evidence type="ECO:0000256" key="2">
    <source>
        <dbReference type="ARBA" id="ARBA00023284"/>
    </source>
</evidence>
<evidence type="ECO:0000313" key="4">
    <source>
        <dbReference type="EMBL" id="GCE94697.1"/>
    </source>
</evidence>
<keyword evidence="2" id="KW-0676">Redox-active center</keyword>
<dbReference type="CDD" id="cd02947">
    <property type="entry name" value="TRX_family"/>
    <property type="match status" value="1"/>
</dbReference>
<protein>
    <submittedName>
        <fullName evidence="4">Thioredoxin M</fullName>
    </submittedName>
</protein>
<dbReference type="PRINTS" id="PR00421">
    <property type="entry name" value="THIOREDOXIN"/>
</dbReference>
<comment type="caution">
    <text evidence="4">The sequence shown here is derived from an EMBL/GenBank/DDBJ whole genome shotgun (WGS) entry which is preliminary data.</text>
</comment>
<dbReference type="PANTHER" id="PTHR45663">
    <property type="entry name" value="GEO12009P1"/>
    <property type="match status" value="1"/>
</dbReference>
<dbReference type="InterPro" id="IPR036249">
    <property type="entry name" value="Thioredoxin-like_sf"/>
</dbReference>
<reference evidence="4 5" key="1">
    <citation type="journal article" date="2019" name="J Genomics">
        <title>The Draft Genome of a Hydrogen-producing Cyanobacterium, Arthrospira platensis NIES-46.</title>
        <authorList>
            <person name="Suzuki S."/>
            <person name="Yamaguchi H."/>
            <person name="Kawachi M."/>
        </authorList>
    </citation>
    <scope>NUCLEOTIDE SEQUENCE [LARGE SCALE GENOMIC DNA]</scope>
    <source>
        <strain evidence="4 5">NIES-46</strain>
    </source>
</reference>
<name>A0A5M3T769_LIMPL</name>
<keyword evidence="5" id="KW-1185">Reference proteome</keyword>
<dbReference type="Proteomes" id="UP000326169">
    <property type="component" value="Unassembled WGS sequence"/>
</dbReference>
<dbReference type="Gene3D" id="3.40.30.10">
    <property type="entry name" value="Glutaredoxin"/>
    <property type="match status" value="1"/>
</dbReference>
<dbReference type="Pfam" id="PF00085">
    <property type="entry name" value="Thioredoxin"/>
    <property type="match status" value="1"/>
</dbReference>
<evidence type="ECO:0000256" key="1">
    <source>
        <dbReference type="ARBA" id="ARBA00008987"/>
    </source>
</evidence>
<dbReference type="EMBL" id="BIMW01000104">
    <property type="protein sequence ID" value="GCE94697.1"/>
    <property type="molecule type" value="Genomic_DNA"/>
</dbReference>